<dbReference type="GO" id="GO:0031216">
    <property type="term" value="F:neopullulanase activity"/>
    <property type="evidence" value="ECO:0007669"/>
    <property type="project" value="UniProtKB-EC"/>
</dbReference>
<dbReference type="InterPro" id="IPR006047">
    <property type="entry name" value="GH13_cat_dom"/>
</dbReference>
<dbReference type="CDD" id="cd02857">
    <property type="entry name" value="E_set_CDase_PDE_N"/>
    <property type="match status" value="1"/>
</dbReference>
<evidence type="ECO:0000256" key="2">
    <source>
        <dbReference type="ARBA" id="ARBA00023295"/>
    </source>
</evidence>
<gene>
    <name evidence="4" type="primary">nplT</name>
    <name evidence="4" type="ORF">A21D_00228</name>
</gene>
<dbReference type="SUPFAM" id="SSF51445">
    <property type="entry name" value="(Trans)glycosidases"/>
    <property type="match status" value="1"/>
</dbReference>
<proteinExistence type="predicted"/>
<sequence length="593" mass="69000">MIKEAIYHRPKNNFAYAYDKETLHIVLQTKKDDMKTVQLVFGDPYNWKNDEWQSETNSMVKTGSTDFHDYWFIAIRPPYKRLRYAFICSDESETCFYGESGIFASAPKNIANYFCFPFLNAADVFQAPDWVKDTVWYQIFPERFANGDESLNPEGALPWGSTNPSTTNFFGGDFQGVMNHLDHLESLGITGIYFTPIFKAYSNHKYDTMDYMEIDPQFGDKHTFKKLVQACHDRGIKVMLDAVFNHSGYYFPPFQDVLENQAQSKYKDWFHIWNFPVVTEPQPNYDTFGFVASMPKLNTENQEVKDYLLQVARYWIEEFDIDGWRLDVANEVDHSFWRDFHRTVKEAKPDAYILGEIWHDSMPWLQGDQFDAVMNYPFTNGIIDFIAKNTMAATTFKNAITKVLHMYPRNVNEVAFNLLDSHDTPRILTIANENIDRIKLLYLFQFSFSGTPCIYYGDEIGMSGGHDPGCRACMEWDEENQNRELFTYVQTLIRLRKTEPLFGNDASFRFLYADDNTNTIAYEKYDEQKRLIFLLNAGEKEANVSNTCIFKATEQVNEWSISSLSNGVKKECINISEPLTVPALAYRVFESKK</sequence>
<dbReference type="Gene3D" id="2.60.40.10">
    <property type="entry name" value="Immunoglobulins"/>
    <property type="match status" value="1"/>
</dbReference>
<dbReference type="SUPFAM" id="SSF51011">
    <property type="entry name" value="Glycosyl hydrolase domain"/>
    <property type="match status" value="1"/>
</dbReference>
<dbReference type="Pfam" id="PF00128">
    <property type="entry name" value="Alpha-amylase"/>
    <property type="match status" value="1"/>
</dbReference>
<dbReference type="InterPro" id="IPR045857">
    <property type="entry name" value="O16G_dom_2"/>
</dbReference>
<evidence type="ECO:0000313" key="4">
    <source>
        <dbReference type="EMBL" id="AUJ23342.1"/>
    </source>
</evidence>
<evidence type="ECO:0000313" key="5">
    <source>
        <dbReference type="Proteomes" id="UP000234237"/>
    </source>
</evidence>
<dbReference type="PANTHER" id="PTHR10357:SF210">
    <property type="entry name" value="MALTODEXTRIN GLUCOSIDASE"/>
    <property type="match status" value="1"/>
</dbReference>
<dbReference type="SMART" id="SM00642">
    <property type="entry name" value="Aamy"/>
    <property type="match status" value="1"/>
</dbReference>
<dbReference type="EC" id="3.2.1.135" evidence="4"/>
<dbReference type="GO" id="GO:0005975">
    <property type="term" value="P:carbohydrate metabolic process"/>
    <property type="evidence" value="ECO:0007669"/>
    <property type="project" value="InterPro"/>
</dbReference>
<dbReference type="Gene3D" id="3.90.400.10">
    <property type="entry name" value="Oligo-1,6-glucosidase, Domain 2"/>
    <property type="match status" value="1"/>
</dbReference>
<dbReference type="AlphaFoldDB" id="A0A2K9IU93"/>
<evidence type="ECO:0000259" key="3">
    <source>
        <dbReference type="SMART" id="SM00642"/>
    </source>
</evidence>
<dbReference type="PANTHER" id="PTHR10357">
    <property type="entry name" value="ALPHA-AMYLASE FAMILY MEMBER"/>
    <property type="match status" value="1"/>
</dbReference>
<protein>
    <submittedName>
        <fullName evidence="4">Neopullulanase</fullName>
        <ecNumber evidence="4">3.2.1.135</ecNumber>
    </submittedName>
</protein>
<dbReference type="KEGG" id="vpn:A21D_00228"/>
<dbReference type="Pfam" id="PF02903">
    <property type="entry name" value="Alpha-amylase_N"/>
    <property type="match status" value="1"/>
</dbReference>
<dbReference type="RefSeq" id="WP_101932425.1">
    <property type="nucleotide sequence ID" value="NZ_CP018622.1"/>
</dbReference>
<dbReference type="Gene3D" id="3.20.20.80">
    <property type="entry name" value="Glycosidases"/>
    <property type="match status" value="1"/>
</dbReference>
<name>A0A2K9IU93_9BACI</name>
<dbReference type="Gene3D" id="2.60.40.1180">
    <property type="entry name" value="Golgi alpha-mannosidase II"/>
    <property type="match status" value="1"/>
</dbReference>
<dbReference type="InterPro" id="IPR013780">
    <property type="entry name" value="Glyco_hydro_b"/>
</dbReference>
<reference evidence="5" key="1">
    <citation type="submission" date="2016-11" db="EMBL/GenBank/DDBJ databases">
        <title>Complete genome sequence of Virgibacillus pantothenticus 21D, a halophilic bacterium isolated from the deep hypersaline anoxic basin Discovery in the Mediterranean Sea.</title>
        <authorList>
            <person name="Zeaiter Z."/>
            <person name="Booth J.M."/>
            <person name="Prosdocimi E.M."/>
            <person name="Mapelli F."/>
            <person name="Fusi M."/>
            <person name="Daffonchio D."/>
            <person name="Borin S."/>
            <person name="Crotti E."/>
        </authorList>
    </citation>
    <scope>NUCLEOTIDE SEQUENCE [LARGE SCALE GENOMIC DNA]</scope>
    <source>
        <strain evidence="5">21D</strain>
    </source>
</reference>
<feature type="domain" description="Glycosyl hydrolase family 13 catalytic" evidence="3">
    <location>
        <begin position="138"/>
        <end position="496"/>
    </location>
</feature>
<evidence type="ECO:0000256" key="1">
    <source>
        <dbReference type="ARBA" id="ARBA00022801"/>
    </source>
</evidence>
<dbReference type="Proteomes" id="UP000234237">
    <property type="component" value="Chromosome"/>
</dbReference>
<dbReference type="InterPro" id="IPR013783">
    <property type="entry name" value="Ig-like_fold"/>
</dbReference>
<keyword evidence="2 4" id="KW-0326">Glycosidase</keyword>
<organism evidence="4 5">
    <name type="scientific">Virgibacillus dokdonensis</name>
    <dbReference type="NCBI Taxonomy" id="302167"/>
    <lineage>
        <taxon>Bacteria</taxon>
        <taxon>Bacillati</taxon>
        <taxon>Bacillota</taxon>
        <taxon>Bacilli</taxon>
        <taxon>Bacillales</taxon>
        <taxon>Bacillaceae</taxon>
        <taxon>Virgibacillus</taxon>
    </lineage>
</organism>
<dbReference type="InterPro" id="IPR017853">
    <property type="entry name" value="GH"/>
</dbReference>
<dbReference type="CDD" id="cd11338">
    <property type="entry name" value="AmyAc_CMD"/>
    <property type="match status" value="1"/>
</dbReference>
<accession>A0A2K9IU93</accession>
<keyword evidence="1 4" id="KW-0378">Hydrolase</keyword>
<dbReference type="InterPro" id="IPR004185">
    <property type="entry name" value="Glyco_hydro_13_lg-like_dom"/>
</dbReference>
<dbReference type="STRING" id="302167.GCA_900166595_03086"/>
<dbReference type="EMBL" id="CP018622">
    <property type="protein sequence ID" value="AUJ23342.1"/>
    <property type="molecule type" value="Genomic_DNA"/>
</dbReference>